<dbReference type="InterPro" id="IPR029753">
    <property type="entry name" value="D-isomer_DH_CS"/>
</dbReference>
<accession>A0ABU2TMJ9</accession>
<dbReference type="InterPro" id="IPR050857">
    <property type="entry name" value="D-2-hydroxyacid_DH"/>
</dbReference>
<keyword evidence="9" id="KW-1185">Reference proteome</keyword>
<organism evidence="8 9">
    <name type="scientific">Streptomyces gibsoniae</name>
    <dbReference type="NCBI Taxonomy" id="3075529"/>
    <lineage>
        <taxon>Bacteria</taxon>
        <taxon>Bacillati</taxon>
        <taxon>Actinomycetota</taxon>
        <taxon>Actinomycetes</taxon>
        <taxon>Kitasatosporales</taxon>
        <taxon>Streptomycetaceae</taxon>
        <taxon>Streptomyces</taxon>
    </lineage>
</organism>
<evidence type="ECO:0000256" key="2">
    <source>
        <dbReference type="ARBA" id="ARBA00022605"/>
    </source>
</evidence>
<evidence type="ECO:0000259" key="7">
    <source>
        <dbReference type="Pfam" id="PF02826"/>
    </source>
</evidence>
<evidence type="ECO:0000256" key="5">
    <source>
        <dbReference type="RuleBase" id="RU003719"/>
    </source>
</evidence>
<dbReference type="Pfam" id="PF00389">
    <property type="entry name" value="2-Hacid_dh"/>
    <property type="match status" value="1"/>
</dbReference>
<dbReference type="InterPro" id="IPR006139">
    <property type="entry name" value="D-isomer_2_OHA_DH_cat_dom"/>
</dbReference>
<dbReference type="InterPro" id="IPR006140">
    <property type="entry name" value="D-isomer_DH_NAD-bd"/>
</dbReference>
<dbReference type="PROSITE" id="PS00671">
    <property type="entry name" value="D_2_HYDROXYACID_DH_3"/>
    <property type="match status" value="1"/>
</dbReference>
<evidence type="ECO:0000256" key="3">
    <source>
        <dbReference type="ARBA" id="ARBA00023002"/>
    </source>
</evidence>
<keyword evidence="4" id="KW-0520">NAD</keyword>
<dbReference type="PANTHER" id="PTHR42789:SF1">
    <property type="entry name" value="D-ISOMER SPECIFIC 2-HYDROXYACID DEHYDROGENASE FAMILY PROTEIN (AFU_ORTHOLOGUE AFUA_6G10090)"/>
    <property type="match status" value="1"/>
</dbReference>
<keyword evidence="2" id="KW-0028">Amino-acid biosynthesis</keyword>
<dbReference type="Proteomes" id="UP001183809">
    <property type="component" value="Unassembled WGS sequence"/>
</dbReference>
<feature type="domain" description="D-isomer specific 2-hydroxyacid dehydrogenase NAD-binding" evidence="7">
    <location>
        <begin position="110"/>
        <end position="282"/>
    </location>
</feature>
<name>A0ABU2TMJ9_9ACTN</name>
<reference evidence="9" key="1">
    <citation type="submission" date="2023-07" db="EMBL/GenBank/DDBJ databases">
        <title>30 novel species of actinomycetes from the DSMZ collection.</title>
        <authorList>
            <person name="Nouioui I."/>
        </authorList>
    </citation>
    <scope>NUCLEOTIDE SEQUENCE [LARGE SCALE GENOMIC DNA]</scope>
    <source>
        <strain evidence="9">DSM 41699</strain>
    </source>
</reference>
<evidence type="ECO:0000256" key="4">
    <source>
        <dbReference type="ARBA" id="ARBA00023027"/>
    </source>
</evidence>
<comment type="caution">
    <text evidence="8">The sequence shown here is derived from an EMBL/GenBank/DDBJ whole genome shotgun (WGS) entry which is preliminary data.</text>
</comment>
<dbReference type="PROSITE" id="PS00065">
    <property type="entry name" value="D_2_HYDROXYACID_DH_1"/>
    <property type="match status" value="1"/>
</dbReference>
<gene>
    <name evidence="8" type="ORF">RM764_03970</name>
</gene>
<dbReference type="EMBL" id="JAVREY010000003">
    <property type="protein sequence ID" value="MDT0462170.1"/>
    <property type="molecule type" value="Genomic_DNA"/>
</dbReference>
<feature type="domain" description="D-isomer specific 2-hydroxyacid dehydrogenase catalytic" evidence="6">
    <location>
        <begin position="17"/>
        <end position="309"/>
    </location>
</feature>
<dbReference type="InterPro" id="IPR029752">
    <property type="entry name" value="D-isomer_DH_CS1"/>
</dbReference>
<comment type="similarity">
    <text evidence="1 5">Belongs to the D-isomer specific 2-hydroxyacid dehydrogenase family.</text>
</comment>
<dbReference type="PANTHER" id="PTHR42789">
    <property type="entry name" value="D-ISOMER SPECIFIC 2-HYDROXYACID DEHYDROGENASE FAMILY PROTEIN (AFU_ORTHOLOGUE AFUA_6G10090)"/>
    <property type="match status" value="1"/>
</dbReference>
<dbReference type="InterPro" id="IPR036291">
    <property type="entry name" value="NAD(P)-bd_dom_sf"/>
</dbReference>
<evidence type="ECO:0000256" key="1">
    <source>
        <dbReference type="ARBA" id="ARBA00005854"/>
    </source>
</evidence>
<evidence type="ECO:0000313" key="9">
    <source>
        <dbReference type="Proteomes" id="UP001183809"/>
    </source>
</evidence>
<proteinExistence type="inferred from homology"/>
<dbReference type="RefSeq" id="WP_311691882.1">
    <property type="nucleotide sequence ID" value="NZ_JAVREY010000003.1"/>
</dbReference>
<dbReference type="Gene3D" id="3.40.50.720">
    <property type="entry name" value="NAD(P)-binding Rossmann-like Domain"/>
    <property type="match status" value="2"/>
</dbReference>
<evidence type="ECO:0000313" key="8">
    <source>
        <dbReference type="EMBL" id="MDT0462170.1"/>
    </source>
</evidence>
<dbReference type="SUPFAM" id="SSF51735">
    <property type="entry name" value="NAD(P)-binding Rossmann-fold domains"/>
    <property type="match status" value="1"/>
</dbReference>
<dbReference type="Pfam" id="PF02826">
    <property type="entry name" value="2-Hacid_dh_C"/>
    <property type="match status" value="1"/>
</dbReference>
<keyword evidence="3 5" id="KW-0560">Oxidoreductase</keyword>
<evidence type="ECO:0000259" key="6">
    <source>
        <dbReference type="Pfam" id="PF00389"/>
    </source>
</evidence>
<protein>
    <submittedName>
        <fullName evidence="8">D-2-hydroxyacid dehydrogenase family protein</fullName>
    </submittedName>
</protein>
<dbReference type="CDD" id="cd12169">
    <property type="entry name" value="PGDH_like_1"/>
    <property type="match status" value="1"/>
</dbReference>
<sequence length="313" mass="33720">MKIAILDDYQNVALSLADWDSLGAQVDVFNEAFAGETAVVAALAGYEVVVAMRERTRFPASTLRQLPQLRLLVTTGPGNAAIDVDTARQLGITVCGTGYFSYPTVELTWGLILSATRLIPQQVASVRNGGWQVGLGTSLNGATLGVLGLGRLGTRVTEIGRAFGMETIAWSQNLTPQDAQAKGVAYVSRDELFARSDVLSVHVVLSERTRGLVGARELRLMKPTAILVNTSRGPVIDETALLGTLREKRIAGAALDVFDREPLPADHPLRSMDNAVVTPHIGYVSRDLYEVFYRDAVEDIAAWAAGSPQRTLT</sequence>
<dbReference type="SUPFAM" id="SSF52283">
    <property type="entry name" value="Formate/glycerate dehydrogenase catalytic domain-like"/>
    <property type="match status" value="1"/>
</dbReference>